<feature type="domain" description="AMP-dependent synthetase/ligase" evidence="1">
    <location>
        <begin position="35"/>
        <end position="346"/>
    </location>
</feature>
<dbReference type="PANTHER" id="PTHR44394:SF1">
    <property type="entry name" value="BETA-ALANINE-ACTIVATING ENZYME"/>
    <property type="match status" value="1"/>
</dbReference>
<evidence type="ECO:0000313" key="2">
    <source>
        <dbReference type="EMBL" id="KAF7759820.1"/>
    </source>
</evidence>
<comment type="caution">
    <text evidence="2">The sequence shown here is derived from an EMBL/GenBank/DDBJ whole genome shotgun (WGS) entry which is preliminary data.</text>
</comment>
<proteinExistence type="predicted"/>
<gene>
    <name evidence="2" type="ORF">Agabi119p4_11515</name>
</gene>
<dbReference type="Proteomes" id="UP000629468">
    <property type="component" value="Unassembled WGS sequence"/>
</dbReference>
<reference evidence="2 3" key="1">
    <citation type="journal article" name="Sci. Rep.">
        <title>Telomere-to-telomere assembled and centromere annotated genomes of the two main subspecies of the button mushroom Agaricus bisporus reveal especially polymorphic chromosome ends.</title>
        <authorList>
            <person name="Sonnenberg A.S.M."/>
            <person name="Sedaghat-Telgerd N."/>
            <person name="Lavrijssen B."/>
            <person name="Ohm R.A."/>
            <person name="Hendrickx P.M."/>
            <person name="Scholtmeijer K."/>
            <person name="Baars J.J.P."/>
            <person name="van Peer A."/>
        </authorList>
    </citation>
    <scope>NUCLEOTIDE SEQUENCE [LARGE SCALE GENOMIC DNA]</scope>
    <source>
        <strain evidence="2 3">H119_p4</strain>
    </source>
</reference>
<dbReference type="AlphaFoldDB" id="A0A8H7EVS7"/>
<organism evidence="2 3">
    <name type="scientific">Agaricus bisporus var. burnettii</name>
    <dbReference type="NCBI Taxonomy" id="192524"/>
    <lineage>
        <taxon>Eukaryota</taxon>
        <taxon>Fungi</taxon>
        <taxon>Dikarya</taxon>
        <taxon>Basidiomycota</taxon>
        <taxon>Agaricomycotina</taxon>
        <taxon>Agaricomycetes</taxon>
        <taxon>Agaricomycetidae</taxon>
        <taxon>Agaricales</taxon>
        <taxon>Agaricineae</taxon>
        <taxon>Agaricaceae</taxon>
        <taxon>Agaricus</taxon>
    </lineage>
</organism>
<dbReference type="InterPro" id="IPR042099">
    <property type="entry name" value="ANL_N_sf"/>
</dbReference>
<dbReference type="GO" id="GO:0043041">
    <property type="term" value="P:amino acid activation for nonribosomal peptide biosynthetic process"/>
    <property type="evidence" value="ECO:0007669"/>
    <property type="project" value="TreeGrafter"/>
</dbReference>
<dbReference type="Pfam" id="PF23562">
    <property type="entry name" value="AMP-binding_C_3"/>
    <property type="match status" value="1"/>
</dbReference>
<accession>A0A8H7EVS7</accession>
<dbReference type="Pfam" id="PF00501">
    <property type="entry name" value="AMP-binding"/>
    <property type="match status" value="1"/>
</dbReference>
<dbReference type="SUPFAM" id="SSF56801">
    <property type="entry name" value="Acetyl-CoA synthetase-like"/>
    <property type="match status" value="1"/>
</dbReference>
<sequence length="534" mass="60413">MIKTHLTVLEDVASKSARSAAFRIPELDTSSNRVKSWTTITYEEFYRDVETFAKYWTQILGSNNIPQRSIIGVWLSGFLYTDVLHIYGLSRAGYVPQLFSIRLPNPIVIYELMRRAGASALVHDPSFSNILGDSPYFTHAAEDVRRLDLQHLRLRPLPDVTSEDLAFVFHTSGSTSGSPKLVRANYRWLSSALEKSHHLCYPCSPQRQDVTVFMGSMCHIAQNFMFLGTLQHGACTVQPTVLKYSPEELKDMVTRCGLNRLNQFASFLGNQLRASRQDSRLLSMLISLDDVVYSGLPLPREEEQYAYKHGIKIRNLFGSTEVGAMLLSGGCERNLSLVAPLPGTSYRFVPTASKSEQNQSAHRSNAELFELVILSESPDCPDVSLRHADGHFHTGDLFQEVMSGFYLYRGRDDDWIKSENSLRCDTKAIEDNARAMCGTLIAECVVVGTGRPSPVMFIEPGLEMNQDKLKKDIFRKIRLFHSRRYLHEQIVSPDMIVVVAKSTLPRTATKGNIRRQAVEEMFRLQIDDIFARVR</sequence>
<dbReference type="EMBL" id="JABXXO010000016">
    <property type="protein sequence ID" value="KAF7759820.1"/>
    <property type="molecule type" value="Genomic_DNA"/>
</dbReference>
<dbReference type="PANTHER" id="PTHR44394">
    <property type="entry name" value="BETA-ALANINE-ACTIVATING ENZYME"/>
    <property type="match status" value="1"/>
</dbReference>
<evidence type="ECO:0000313" key="3">
    <source>
        <dbReference type="Proteomes" id="UP000629468"/>
    </source>
</evidence>
<protein>
    <recommendedName>
        <fullName evidence="1">AMP-dependent synthetase/ligase domain-containing protein</fullName>
    </recommendedName>
</protein>
<name>A0A8H7EVS7_AGABI</name>
<dbReference type="Gene3D" id="3.40.50.12780">
    <property type="entry name" value="N-terminal domain of ligase-like"/>
    <property type="match status" value="1"/>
</dbReference>
<dbReference type="InterPro" id="IPR052091">
    <property type="entry name" value="Beta-ala_Activ/Resist"/>
</dbReference>
<evidence type="ECO:0000259" key="1">
    <source>
        <dbReference type="Pfam" id="PF00501"/>
    </source>
</evidence>
<dbReference type="InterPro" id="IPR000873">
    <property type="entry name" value="AMP-dep_synth/lig_dom"/>
</dbReference>